<dbReference type="Pfam" id="PF01825">
    <property type="entry name" value="GPS"/>
    <property type="match status" value="1"/>
</dbReference>
<comment type="caution">
    <text evidence="9">The sequence shown here is derived from an EMBL/GenBank/DDBJ whole genome shotgun (WGS) entry which is preliminary data.</text>
</comment>
<evidence type="ECO:0000256" key="1">
    <source>
        <dbReference type="ARBA" id="ARBA00004141"/>
    </source>
</evidence>
<evidence type="ECO:0000256" key="6">
    <source>
        <dbReference type="SAM" id="Phobius"/>
    </source>
</evidence>
<keyword evidence="3 6" id="KW-1133">Transmembrane helix</keyword>
<feature type="chain" id="PRO_5045431431" description="G-protein coupled receptors family 2 profile 2 domain-containing protein" evidence="7">
    <location>
        <begin position="24"/>
        <end position="836"/>
    </location>
</feature>
<keyword evidence="10" id="KW-1185">Reference proteome</keyword>
<dbReference type="Pfam" id="PF00002">
    <property type="entry name" value="7tm_2"/>
    <property type="match status" value="1"/>
</dbReference>
<keyword evidence="7" id="KW-0732">Signal</keyword>
<feature type="transmembrane region" description="Helical" evidence="6">
    <location>
        <begin position="615"/>
        <end position="636"/>
    </location>
</feature>
<keyword evidence="2 6" id="KW-0812">Transmembrane</keyword>
<organism evidence="9 10">
    <name type="scientific">Clavelina lepadiformis</name>
    <name type="common">Light-bulb sea squirt</name>
    <name type="synonym">Ascidia lepadiformis</name>
    <dbReference type="NCBI Taxonomy" id="159417"/>
    <lineage>
        <taxon>Eukaryota</taxon>
        <taxon>Metazoa</taxon>
        <taxon>Chordata</taxon>
        <taxon>Tunicata</taxon>
        <taxon>Ascidiacea</taxon>
        <taxon>Aplousobranchia</taxon>
        <taxon>Clavelinidae</taxon>
        <taxon>Clavelina</taxon>
    </lineage>
</organism>
<feature type="transmembrane region" description="Helical" evidence="6">
    <location>
        <begin position="680"/>
        <end position="706"/>
    </location>
</feature>
<dbReference type="InterPro" id="IPR046338">
    <property type="entry name" value="GAIN_dom_sf"/>
</dbReference>
<evidence type="ECO:0000256" key="7">
    <source>
        <dbReference type="SAM" id="SignalP"/>
    </source>
</evidence>
<dbReference type="PANTHER" id="PTHR12011">
    <property type="entry name" value="ADHESION G-PROTEIN COUPLED RECEPTOR"/>
    <property type="match status" value="1"/>
</dbReference>
<sequence>MLSDKSVLLFFVGVISLVEVSFQQNDYDNIANCYFDPAASSCFVLSVVYPIPGLPTGVNEDSVYMYGVSVHKDQKSSCSIKFKKIKVGKNNREPSIPKSTLNGFTLEELRSHLSGLCTATTCCLTRRAQKVNCLMTATGCQWITEKYSSVGSSSTRTIVSTSSPLTETSPDNRTSLHPFAMSSPRMRTGTATFRTQTTAADPVLGTQLFFPITSDRKSQTSSSSFVSNSPQSKKKLLQVVSATAEETVLQKINKFEPGCPCCNVPHSGKESCIDRKRISLISNLDLLENNLFDKASQLDVSGNVTTHTKNVETAMIRERVSDVPPVISFQFSKFTVTYDLSDYRAKNDTDANTSVMVVSAQFLLHREVTTVLKTERSAEKLNGLKQHLLPSESIPYMSISGYDGRGKKKLNGSVVFQLNQPYEEAVENEILSFVYKNKMKKTVYVKTIAAVCNFVDTQKQTFSSNGCESINEKKFGPVTCKCNHTTVFAILLSVQAIVVPYGVKICSYATETLSVVSLASILAVLSHNRVKINSDRTSLQINFSVSLLVLHVLNLCHDVAVEVDNLCVMLAISVHYFLLSTVMWMLAEGLRLLLKTSHKVLSYSTLDPRKVLMTYCFLGWGIPAIIVLASSTFGIVSNTYLKPCYLHLRAQEYKKQPDFNHDVVSWVRKYDVCWLDPTTVLFLSSVIIPIGITLSLNIAIAIKVTVSLNAVKKRSKELQNKTNRHNNAETKNKTSENFISTVKALMTLLTILGAPWAIGFVTGLTNYEASVVMMYLNAIVNGLQGVFVFVLYYPHNLKKIKSKDRKTMTTSPHKTSANQSSNKTQSSQLSTKTDRR</sequence>
<proteinExistence type="predicted"/>
<dbReference type="PANTHER" id="PTHR12011:SF471">
    <property type="entry name" value="G-PROTEIN COUPLED RECEPTORS FAMILY 2 PROFILE 2 DOMAIN-CONTAINING PROTEIN"/>
    <property type="match status" value="1"/>
</dbReference>
<name>A0ABP0FTG1_CLALP</name>
<reference evidence="9 10" key="1">
    <citation type="submission" date="2024-02" db="EMBL/GenBank/DDBJ databases">
        <authorList>
            <person name="Daric V."/>
            <person name="Darras S."/>
        </authorList>
    </citation>
    <scope>NUCLEOTIDE SEQUENCE [LARGE SCALE GENOMIC DNA]</scope>
</reference>
<feature type="compositionally biased region" description="Polar residues" evidence="5">
    <location>
        <begin position="164"/>
        <end position="175"/>
    </location>
</feature>
<evidence type="ECO:0000256" key="2">
    <source>
        <dbReference type="ARBA" id="ARBA00022692"/>
    </source>
</evidence>
<dbReference type="InterPro" id="IPR000832">
    <property type="entry name" value="GPCR_2_secretin-like"/>
</dbReference>
<keyword evidence="4 6" id="KW-0472">Membrane</keyword>
<dbReference type="EMBL" id="CAWYQH010000096">
    <property type="protein sequence ID" value="CAK8682925.1"/>
    <property type="molecule type" value="Genomic_DNA"/>
</dbReference>
<gene>
    <name evidence="9" type="ORF">CVLEPA_LOCUS14050</name>
</gene>
<dbReference type="SMART" id="SM00303">
    <property type="entry name" value="GPS"/>
    <property type="match status" value="1"/>
</dbReference>
<evidence type="ECO:0000313" key="10">
    <source>
        <dbReference type="Proteomes" id="UP001642483"/>
    </source>
</evidence>
<protein>
    <recommendedName>
        <fullName evidence="8">G-protein coupled receptors family 2 profile 2 domain-containing protein</fullName>
    </recommendedName>
</protein>
<evidence type="ECO:0000256" key="3">
    <source>
        <dbReference type="ARBA" id="ARBA00022989"/>
    </source>
</evidence>
<feature type="domain" description="G-protein coupled receptors family 2 profile 2" evidence="8">
    <location>
        <begin position="503"/>
        <end position="796"/>
    </location>
</feature>
<dbReference type="Gene3D" id="2.60.220.50">
    <property type="match status" value="1"/>
</dbReference>
<feature type="compositionally biased region" description="Polar residues" evidence="5">
    <location>
        <begin position="808"/>
        <end position="836"/>
    </location>
</feature>
<feature type="transmembrane region" description="Helical" evidence="6">
    <location>
        <begin position="574"/>
        <end position="594"/>
    </location>
</feature>
<dbReference type="Proteomes" id="UP001642483">
    <property type="component" value="Unassembled WGS sequence"/>
</dbReference>
<evidence type="ECO:0000256" key="5">
    <source>
        <dbReference type="SAM" id="MobiDB-lite"/>
    </source>
</evidence>
<feature type="transmembrane region" description="Helical" evidence="6">
    <location>
        <begin position="773"/>
        <end position="793"/>
    </location>
</feature>
<dbReference type="Gene3D" id="1.20.1070.10">
    <property type="entry name" value="Rhodopsin 7-helix transmembrane proteins"/>
    <property type="match status" value="1"/>
</dbReference>
<dbReference type="PRINTS" id="PR00249">
    <property type="entry name" value="GPCRSECRETIN"/>
</dbReference>
<evidence type="ECO:0000313" key="9">
    <source>
        <dbReference type="EMBL" id="CAK8682925.1"/>
    </source>
</evidence>
<evidence type="ECO:0000256" key="4">
    <source>
        <dbReference type="ARBA" id="ARBA00023136"/>
    </source>
</evidence>
<dbReference type="InterPro" id="IPR017981">
    <property type="entry name" value="GPCR_2-like_7TM"/>
</dbReference>
<feature type="transmembrane region" description="Helical" evidence="6">
    <location>
        <begin position="741"/>
        <end position="761"/>
    </location>
</feature>
<feature type="region of interest" description="Disordered" evidence="5">
    <location>
        <begin position="802"/>
        <end position="836"/>
    </location>
</feature>
<feature type="region of interest" description="Disordered" evidence="5">
    <location>
        <begin position="158"/>
        <end position="184"/>
    </location>
</feature>
<accession>A0ABP0FTG1</accession>
<comment type="subcellular location">
    <subcellularLocation>
        <location evidence="1">Membrane</location>
        <topology evidence="1">Multi-pass membrane protein</topology>
    </subcellularLocation>
</comment>
<evidence type="ECO:0000259" key="8">
    <source>
        <dbReference type="PROSITE" id="PS50261"/>
    </source>
</evidence>
<feature type="signal peptide" evidence="7">
    <location>
        <begin position="1"/>
        <end position="23"/>
    </location>
</feature>
<dbReference type="InterPro" id="IPR000203">
    <property type="entry name" value="GPS"/>
</dbReference>
<dbReference type="PROSITE" id="PS50261">
    <property type="entry name" value="G_PROTEIN_RECEP_F2_4"/>
    <property type="match status" value="1"/>
</dbReference>